<dbReference type="GO" id="GO:0050660">
    <property type="term" value="F:flavin adenine dinucleotide binding"/>
    <property type="evidence" value="ECO:0007669"/>
    <property type="project" value="InterPro"/>
</dbReference>
<evidence type="ECO:0000256" key="1">
    <source>
        <dbReference type="ARBA" id="ARBA00001974"/>
    </source>
</evidence>
<comment type="cofactor">
    <cofactor evidence="1">
        <name>FAD</name>
        <dbReference type="ChEBI" id="CHEBI:57692"/>
    </cofactor>
</comment>
<sequence>MILALFHSVFLLDHLCLPVVVCHPTQQGSTDVIEKTVDVAVVGVGAAGSHALLSAARRGASVLGIEQFPIGHDRGSSHGRSRLFRGGASEGPLYVDLARRSREIWAGLEQETGREILSLVSGVTIGPADGDLIRDTRSALEARDMPFEVLDPEQLRHRFPQHRVLDGDRGLLDPATGVVRPELAITTAVELARAAGATVWDGTRVLSIDDTVDGVTIETDRGTVVAKKLILSAGAWAARLLPDLPTPFVVRRAILTWFTPRDGSADDFTPERFPVFTRDDGDLRGWGAPMIDEFGVKVGLHDQDGPVVGDPSRNPAEVTAAETARVEEFVSRQFDGLVPTAVHAKGCMITLTPDENFSVGTLREHPDVVLLAACSGHGFKHSPAIGEIGADLAILGRTTTDISPLDPHRFTRQHTTTRSAT</sequence>
<organism evidence="6 7">
    <name type="scientific">Labedella populi</name>
    <dbReference type="NCBI Taxonomy" id="2498850"/>
    <lineage>
        <taxon>Bacteria</taxon>
        <taxon>Bacillati</taxon>
        <taxon>Actinomycetota</taxon>
        <taxon>Actinomycetes</taxon>
        <taxon>Micrococcales</taxon>
        <taxon>Microbacteriaceae</taxon>
        <taxon>Labedella</taxon>
    </lineage>
</organism>
<dbReference type="PANTHER" id="PTHR10961">
    <property type="entry name" value="PEROXISOMAL SARCOSINE OXIDASE"/>
    <property type="match status" value="1"/>
</dbReference>
<accession>A0A3S4DX70</accession>
<dbReference type="EMBL" id="RZNC01000007">
    <property type="protein sequence ID" value="RWZ58309.1"/>
    <property type="molecule type" value="Genomic_DNA"/>
</dbReference>
<dbReference type="InterPro" id="IPR036188">
    <property type="entry name" value="FAD/NAD-bd_sf"/>
</dbReference>
<feature type="domain" description="FAD dependent oxidoreductase" evidence="5">
    <location>
        <begin position="38"/>
        <end position="392"/>
    </location>
</feature>
<comment type="caution">
    <text evidence="6">The sequence shown here is derived from an EMBL/GenBank/DDBJ whole genome shotgun (WGS) entry which is preliminary data.</text>
</comment>
<proteinExistence type="predicted"/>
<keyword evidence="4" id="KW-0560">Oxidoreductase</keyword>
<evidence type="ECO:0000313" key="7">
    <source>
        <dbReference type="Proteomes" id="UP000288603"/>
    </source>
</evidence>
<dbReference type="PANTHER" id="PTHR10961:SF7">
    <property type="entry name" value="FAD DEPENDENT OXIDOREDUCTASE DOMAIN-CONTAINING PROTEIN"/>
    <property type="match status" value="1"/>
</dbReference>
<evidence type="ECO:0000256" key="4">
    <source>
        <dbReference type="ARBA" id="ARBA00023002"/>
    </source>
</evidence>
<dbReference type="SUPFAM" id="SSF54373">
    <property type="entry name" value="FAD-linked reductases, C-terminal domain"/>
    <property type="match status" value="1"/>
</dbReference>
<evidence type="ECO:0000259" key="5">
    <source>
        <dbReference type="Pfam" id="PF01266"/>
    </source>
</evidence>
<keyword evidence="2" id="KW-0285">Flavoprotein</keyword>
<name>A0A3S4DX70_9MICO</name>
<keyword evidence="3" id="KW-0274">FAD</keyword>
<evidence type="ECO:0000313" key="6">
    <source>
        <dbReference type="EMBL" id="RWZ58309.1"/>
    </source>
</evidence>
<dbReference type="AlphaFoldDB" id="A0A3S4DX70"/>
<dbReference type="Pfam" id="PF01266">
    <property type="entry name" value="DAO"/>
    <property type="match status" value="1"/>
</dbReference>
<dbReference type="Gene3D" id="3.50.50.60">
    <property type="entry name" value="FAD/NAD(P)-binding domain"/>
    <property type="match status" value="1"/>
</dbReference>
<keyword evidence="7" id="KW-1185">Reference proteome</keyword>
<dbReference type="Gene3D" id="3.30.9.10">
    <property type="entry name" value="D-Amino Acid Oxidase, subunit A, domain 2"/>
    <property type="match status" value="1"/>
</dbReference>
<reference evidence="6 7" key="1">
    <citation type="submission" date="2018-12" db="EMBL/GenBank/DDBJ databases">
        <authorList>
            <person name="Li F."/>
        </authorList>
    </citation>
    <scope>NUCLEOTIDE SEQUENCE [LARGE SCALE GENOMIC DNA]</scope>
    <source>
        <strain evidence="6 7">8H24J-4-2</strain>
    </source>
</reference>
<evidence type="ECO:0000256" key="3">
    <source>
        <dbReference type="ARBA" id="ARBA00022827"/>
    </source>
</evidence>
<dbReference type="InterPro" id="IPR045170">
    <property type="entry name" value="MTOX"/>
</dbReference>
<dbReference type="InterPro" id="IPR006076">
    <property type="entry name" value="FAD-dep_OxRdtase"/>
</dbReference>
<evidence type="ECO:0000256" key="2">
    <source>
        <dbReference type="ARBA" id="ARBA00022630"/>
    </source>
</evidence>
<gene>
    <name evidence="6" type="ORF">ELQ92_14905</name>
</gene>
<dbReference type="OrthoDB" id="9806257at2"/>
<dbReference type="NCBIfam" id="NF008425">
    <property type="entry name" value="PRK11259.1"/>
    <property type="match status" value="1"/>
</dbReference>
<dbReference type="SUPFAM" id="SSF51905">
    <property type="entry name" value="FAD/NAD(P)-binding domain"/>
    <property type="match status" value="1"/>
</dbReference>
<protein>
    <submittedName>
        <fullName evidence="6">N-methyl-L-tryptophan oxidase</fullName>
    </submittedName>
</protein>
<dbReference type="GO" id="GO:0008115">
    <property type="term" value="F:sarcosine oxidase activity"/>
    <property type="evidence" value="ECO:0007669"/>
    <property type="project" value="TreeGrafter"/>
</dbReference>
<dbReference type="Proteomes" id="UP000288603">
    <property type="component" value="Unassembled WGS sequence"/>
</dbReference>